<accession>A0A0L0DET2</accession>
<name>A0A0L0DET2_THETB</name>
<dbReference type="EMBL" id="GL349462">
    <property type="protein sequence ID" value="KNC50730.1"/>
    <property type="molecule type" value="Genomic_DNA"/>
</dbReference>
<gene>
    <name evidence="2" type="ORF">AMSG_06619</name>
</gene>
<keyword evidence="1" id="KW-1133">Transmembrane helix</keyword>
<dbReference type="RefSeq" id="XP_013756698.1">
    <property type="nucleotide sequence ID" value="XM_013901244.1"/>
</dbReference>
<evidence type="ECO:0000256" key="1">
    <source>
        <dbReference type="SAM" id="Phobius"/>
    </source>
</evidence>
<evidence type="ECO:0000313" key="2">
    <source>
        <dbReference type="EMBL" id="KNC50730.1"/>
    </source>
</evidence>
<feature type="transmembrane region" description="Helical" evidence="1">
    <location>
        <begin position="48"/>
        <end position="68"/>
    </location>
</feature>
<keyword evidence="1" id="KW-0472">Membrane</keyword>
<keyword evidence="3" id="KW-1185">Reference proteome</keyword>
<feature type="transmembrane region" description="Helical" evidence="1">
    <location>
        <begin position="80"/>
        <end position="101"/>
    </location>
</feature>
<protein>
    <submittedName>
        <fullName evidence="2">Uncharacterized protein</fullName>
    </submittedName>
</protein>
<feature type="transmembrane region" description="Helical" evidence="1">
    <location>
        <begin position="138"/>
        <end position="159"/>
    </location>
</feature>
<evidence type="ECO:0000313" key="3">
    <source>
        <dbReference type="Proteomes" id="UP000054408"/>
    </source>
</evidence>
<reference evidence="2 3" key="1">
    <citation type="submission" date="2010-05" db="EMBL/GenBank/DDBJ databases">
        <title>The Genome Sequence of Thecamonas trahens ATCC 50062.</title>
        <authorList>
            <consortium name="The Broad Institute Genome Sequencing Platform"/>
            <person name="Russ C."/>
            <person name="Cuomo C."/>
            <person name="Shea T."/>
            <person name="Young S.K."/>
            <person name="Zeng Q."/>
            <person name="Koehrsen M."/>
            <person name="Haas B."/>
            <person name="Borodovsky M."/>
            <person name="Guigo R."/>
            <person name="Alvarado L."/>
            <person name="Berlin A."/>
            <person name="Bochicchio J."/>
            <person name="Borenstein D."/>
            <person name="Chapman S."/>
            <person name="Chen Z."/>
            <person name="Freedman E."/>
            <person name="Gellesch M."/>
            <person name="Goldberg J."/>
            <person name="Griggs A."/>
            <person name="Gujja S."/>
            <person name="Heilman E."/>
            <person name="Heiman D."/>
            <person name="Hepburn T."/>
            <person name="Howarth C."/>
            <person name="Jen D."/>
            <person name="Larson L."/>
            <person name="Mehta T."/>
            <person name="Park D."/>
            <person name="Pearson M."/>
            <person name="Roberts A."/>
            <person name="Saif S."/>
            <person name="Shenoy N."/>
            <person name="Sisk P."/>
            <person name="Stolte C."/>
            <person name="Sykes S."/>
            <person name="Thomson T."/>
            <person name="Walk T."/>
            <person name="White J."/>
            <person name="Yandava C."/>
            <person name="Burger G."/>
            <person name="Gray M.W."/>
            <person name="Holland P.W.H."/>
            <person name="King N."/>
            <person name="Lang F.B.F."/>
            <person name="Roger A.J."/>
            <person name="Ruiz-Trillo I."/>
            <person name="Lander E."/>
            <person name="Nusbaum C."/>
        </authorList>
    </citation>
    <scope>NUCLEOTIDE SEQUENCE [LARGE SCALE GENOMIC DNA]</scope>
    <source>
        <strain evidence="2 3">ATCC 50062</strain>
    </source>
</reference>
<dbReference type="AlphaFoldDB" id="A0A0L0DET2"/>
<dbReference type="GeneID" id="25565735"/>
<sequence>MWTASEQLAQYQPAVVWLLYVCGMLVIPLHVWYPWLAEHVQRGYDGPPWFAIALVALWLPAIVSLVAMRAVCIGHANRKAFAQMLVWMLAAISILVAVSWLRVYTWLIVRLGDYRDAPAWHRAVDLRILPSQTGSAELALLALAATVYPLAALGIALLLTAQLRNMWRGVTQIESWELAAATEAAAAMPGCPTPYFPYAAPSGMANLRAVLGPLPLFFPIHLSAPVYGSGVVFTKHPPPSPTHADMYTM</sequence>
<organism evidence="2 3">
    <name type="scientific">Thecamonas trahens ATCC 50062</name>
    <dbReference type="NCBI Taxonomy" id="461836"/>
    <lineage>
        <taxon>Eukaryota</taxon>
        <taxon>Apusozoa</taxon>
        <taxon>Apusomonadida</taxon>
        <taxon>Apusomonadidae</taxon>
        <taxon>Thecamonas</taxon>
    </lineage>
</organism>
<feature type="transmembrane region" description="Helical" evidence="1">
    <location>
        <begin position="15"/>
        <end position="36"/>
    </location>
</feature>
<proteinExistence type="predicted"/>
<keyword evidence="1" id="KW-0812">Transmembrane</keyword>
<dbReference type="Proteomes" id="UP000054408">
    <property type="component" value="Unassembled WGS sequence"/>
</dbReference>